<dbReference type="InterPro" id="IPR018063">
    <property type="entry name" value="SAM_MeTrfase_RsmI_CS"/>
</dbReference>
<sequence length="226" mass="24457">MAVLYITATPIGNLGDITVRALEVLKSVDLIICEDTRHSSRLLQHYAIEKPLASWHAHSKPVAVQRLLQRIPEDGAAAYISDAGTPGVSDPGLLLVRAAREAGIQVVPIPGASAPTTLLSVGGVPGKGYLFEGFLSPKSGRRRTALAELIATGRPFILFESPHRILKLLADLAEFIPEGEITVGRELTKRYEEVWHGSCFEAHQEFSMRSSQKGEFTILVSPGKIG</sequence>
<proteinExistence type="inferred from homology"/>
<dbReference type="CDD" id="cd11648">
    <property type="entry name" value="RsmI"/>
    <property type="match status" value="1"/>
</dbReference>
<dbReference type="FunFam" id="3.40.1010.10:FF:000007">
    <property type="entry name" value="Ribosomal RNA small subunit methyltransferase I"/>
    <property type="match status" value="1"/>
</dbReference>
<name>H9UFN7_SPIAZ</name>
<evidence type="ECO:0000256" key="2">
    <source>
        <dbReference type="ARBA" id="ARBA00022552"/>
    </source>
</evidence>
<dbReference type="Gene3D" id="3.30.950.10">
    <property type="entry name" value="Methyltransferase, Cobalt-precorrin-4 Transmethylase, Domain 2"/>
    <property type="match status" value="1"/>
</dbReference>
<comment type="function">
    <text evidence="6">Catalyzes the 2'-O-methylation of the ribose of cytidine 1402 (C1402) in 16S rRNA.</text>
</comment>
<dbReference type="GO" id="GO:0070677">
    <property type="term" value="F:rRNA (cytosine-2'-O-)-methyltransferase activity"/>
    <property type="evidence" value="ECO:0007669"/>
    <property type="project" value="UniProtKB-UniRule"/>
</dbReference>
<dbReference type="Gene3D" id="3.40.1010.10">
    <property type="entry name" value="Cobalt-precorrin-4 Transmethylase, Domain 1"/>
    <property type="match status" value="1"/>
</dbReference>
<dbReference type="Pfam" id="PF00590">
    <property type="entry name" value="TP_methylase"/>
    <property type="match status" value="1"/>
</dbReference>
<dbReference type="PROSITE" id="PS01296">
    <property type="entry name" value="RSMI"/>
    <property type="match status" value="1"/>
</dbReference>
<comment type="similarity">
    <text evidence="6">Belongs to the methyltransferase superfamily. RsmI family.</text>
</comment>
<dbReference type="HOGENOM" id="CLU_044779_4_0_12"/>
<evidence type="ECO:0000259" key="7">
    <source>
        <dbReference type="Pfam" id="PF00590"/>
    </source>
</evidence>
<dbReference type="EMBL" id="CP003282">
    <property type="protein sequence ID" value="AFG36330.1"/>
    <property type="molecule type" value="Genomic_DNA"/>
</dbReference>
<dbReference type="eggNOG" id="COG0313">
    <property type="taxonomic scope" value="Bacteria"/>
</dbReference>
<dbReference type="PANTHER" id="PTHR46111:SF1">
    <property type="entry name" value="RIBOSOMAL RNA SMALL SUBUNIT METHYLTRANSFERASE I"/>
    <property type="match status" value="1"/>
</dbReference>
<comment type="catalytic activity">
    <reaction evidence="6">
        <text>cytidine(1402) in 16S rRNA + S-adenosyl-L-methionine = 2'-O-methylcytidine(1402) in 16S rRNA + S-adenosyl-L-homocysteine + H(+)</text>
        <dbReference type="Rhea" id="RHEA:42924"/>
        <dbReference type="Rhea" id="RHEA-COMP:10285"/>
        <dbReference type="Rhea" id="RHEA-COMP:10286"/>
        <dbReference type="ChEBI" id="CHEBI:15378"/>
        <dbReference type="ChEBI" id="CHEBI:57856"/>
        <dbReference type="ChEBI" id="CHEBI:59789"/>
        <dbReference type="ChEBI" id="CHEBI:74495"/>
        <dbReference type="ChEBI" id="CHEBI:82748"/>
        <dbReference type="EC" id="2.1.1.198"/>
    </reaction>
</comment>
<evidence type="ECO:0000256" key="3">
    <source>
        <dbReference type="ARBA" id="ARBA00022603"/>
    </source>
</evidence>
<keyword evidence="5 6" id="KW-0949">S-adenosyl-L-methionine</keyword>
<evidence type="ECO:0000313" key="8">
    <source>
        <dbReference type="EMBL" id="AFG36330.1"/>
    </source>
</evidence>
<reference evidence="9" key="1">
    <citation type="journal article" date="2013" name="Stand. Genomic Sci.">
        <title>Complete genome sequence of the halophilic bacterium Spirochaeta africana type strain (Z-7692(T)) from the alkaline Lake Magadi in the East African Rift.</title>
        <authorList>
            <person name="Liolos K."/>
            <person name="Abt B."/>
            <person name="Scheuner C."/>
            <person name="Teshima H."/>
            <person name="Held B."/>
            <person name="Lapidus A."/>
            <person name="Nolan M."/>
            <person name="Lucas S."/>
            <person name="Deshpande S."/>
            <person name="Cheng J.F."/>
            <person name="Tapia R."/>
            <person name="Goodwin L.A."/>
            <person name="Pitluck S."/>
            <person name="Pagani I."/>
            <person name="Ivanova N."/>
            <person name="Mavromatis K."/>
            <person name="Mikhailova N."/>
            <person name="Huntemann M."/>
            <person name="Pati A."/>
            <person name="Chen A."/>
            <person name="Palaniappan K."/>
            <person name="Land M."/>
            <person name="Rohde M."/>
            <person name="Tindall B.J."/>
            <person name="Detter J.C."/>
            <person name="Goker M."/>
            <person name="Bristow J."/>
            <person name="Eisen J.A."/>
            <person name="Markowitz V."/>
            <person name="Hugenholtz P."/>
            <person name="Woyke T."/>
            <person name="Klenk H.P."/>
            <person name="Kyrpides N.C."/>
        </authorList>
    </citation>
    <scope>NUCLEOTIDE SEQUENCE</scope>
    <source>
        <strain evidence="9">ATCC 700263 / DSM 8902 / Z-7692</strain>
    </source>
</reference>
<protein>
    <recommendedName>
        <fullName evidence="6">Ribosomal RNA small subunit methyltransferase I</fullName>
        <ecNumber evidence="6">2.1.1.198</ecNumber>
    </recommendedName>
    <alternativeName>
        <fullName evidence="6">16S rRNA 2'-O-ribose C1402 methyltransferase</fullName>
    </alternativeName>
    <alternativeName>
        <fullName evidence="6">rRNA (cytidine-2'-O-)-methyltransferase RsmI</fullName>
    </alternativeName>
</protein>
<dbReference type="STRING" id="889378.Spiaf_0221"/>
<dbReference type="PIRSF" id="PIRSF005917">
    <property type="entry name" value="MTase_YraL"/>
    <property type="match status" value="1"/>
</dbReference>
<dbReference type="InterPro" id="IPR035996">
    <property type="entry name" value="4pyrrol_Methylase_sf"/>
</dbReference>
<keyword evidence="2 6" id="KW-0698">rRNA processing</keyword>
<feature type="domain" description="Tetrapyrrole methylase" evidence="7">
    <location>
        <begin position="4"/>
        <end position="199"/>
    </location>
</feature>
<keyword evidence="4 6" id="KW-0808">Transferase</keyword>
<dbReference type="HAMAP" id="MF_01877">
    <property type="entry name" value="16SrRNA_methyltr_I"/>
    <property type="match status" value="1"/>
</dbReference>
<dbReference type="InterPro" id="IPR014776">
    <property type="entry name" value="4pyrrole_Mease_sub2"/>
</dbReference>
<dbReference type="SMR" id="H9UFN7"/>
<evidence type="ECO:0000256" key="6">
    <source>
        <dbReference type="HAMAP-Rule" id="MF_01877"/>
    </source>
</evidence>
<accession>H9UFN7</accession>
<dbReference type="GO" id="GO:0005737">
    <property type="term" value="C:cytoplasm"/>
    <property type="evidence" value="ECO:0007669"/>
    <property type="project" value="UniProtKB-SubCell"/>
</dbReference>
<dbReference type="RefSeq" id="WP_014454328.1">
    <property type="nucleotide sequence ID" value="NC_017098.1"/>
</dbReference>
<dbReference type="SUPFAM" id="SSF53790">
    <property type="entry name" value="Tetrapyrrole methylase"/>
    <property type="match status" value="1"/>
</dbReference>
<dbReference type="InterPro" id="IPR014777">
    <property type="entry name" value="4pyrrole_Mease_sub1"/>
</dbReference>
<keyword evidence="3 6" id="KW-0489">Methyltransferase</keyword>
<dbReference type="NCBIfam" id="TIGR00096">
    <property type="entry name" value="16S rRNA (cytidine(1402)-2'-O)-methyltransferase"/>
    <property type="match status" value="1"/>
</dbReference>
<dbReference type="OrthoDB" id="9809084at2"/>
<evidence type="ECO:0000313" key="9">
    <source>
        <dbReference type="Proteomes" id="UP000007383"/>
    </source>
</evidence>
<evidence type="ECO:0000256" key="4">
    <source>
        <dbReference type="ARBA" id="ARBA00022679"/>
    </source>
</evidence>
<evidence type="ECO:0000256" key="1">
    <source>
        <dbReference type="ARBA" id="ARBA00022490"/>
    </source>
</evidence>
<dbReference type="InterPro" id="IPR000878">
    <property type="entry name" value="4pyrrol_Mease"/>
</dbReference>
<dbReference type="PATRIC" id="fig|889378.3.peg.224"/>
<dbReference type="KEGG" id="sfc:Spiaf_0221"/>
<keyword evidence="9" id="KW-1185">Reference proteome</keyword>
<dbReference type="EC" id="2.1.1.198" evidence="6"/>
<dbReference type="Proteomes" id="UP000007383">
    <property type="component" value="Chromosome"/>
</dbReference>
<dbReference type="AlphaFoldDB" id="H9UFN7"/>
<dbReference type="InterPro" id="IPR008189">
    <property type="entry name" value="rRNA_ssu_MeTfrase_I"/>
</dbReference>
<comment type="subcellular location">
    <subcellularLocation>
        <location evidence="6">Cytoplasm</location>
    </subcellularLocation>
</comment>
<gene>
    <name evidence="6" type="primary">rsmI</name>
    <name evidence="8" type="ordered locus">Spiaf_0221</name>
</gene>
<keyword evidence="1 6" id="KW-0963">Cytoplasm</keyword>
<dbReference type="PANTHER" id="PTHR46111">
    <property type="entry name" value="RIBOSOMAL RNA SMALL SUBUNIT METHYLTRANSFERASE I"/>
    <property type="match status" value="1"/>
</dbReference>
<evidence type="ECO:0000256" key="5">
    <source>
        <dbReference type="ARBA" id="ARBA00022691"/>
    </source>
</evidence>
<organism evidence="8 9">
    <name type="scientific">Spirochaeta africana (strain ATCC 700263 / DSM 8902 / Z-7692)</name>
    <dbReference type="NCBI Taxonomy" id="889378"/>
    <lineage>
        <taxon>Bacteria</taxon>
        <taxon>Pseudomonadati</taxon>
        <taxon>Spirochaetota</taxon>
        <taxon>Spirochaetia</taxon>
        <taxon>Spirochaetales</taxon>
        <taxon>Spirochaetaceae</taxon>
        <taxon>Spirochaeta</taxon>
    </lineage>
</organism>